<reference evidence="1" key="1">
    <citation type="submission" date="2009-01" db="EMBL/GenBank/DDBJ databases">
        <title>Complete sequence of chromosome Cyanothece sp. PCC 7425.</title>
        <authorList>
            <consortium name="US DOE Joint Genome Institute"/>
            <person name="Lucas S."/>
            <person name="Copeland A."/>
            <person name="Lapidus A."/>
            <person name="Glavina del Rio T."/>
            <person name="Dalin E."/>
            <person name="Tice H."/>
            <person name="Bruce D."/>
            <person name="Goodwin L."/>
            <person name="Pitluck S."/>
            <person name="Sims D."/>
            <person name="Meineke L."/>
            <person name="Brettin T."/>
            <person name="Detter J.C."/>
            <person name="Han C."/>
            <person name="Larimer F."/>
            <person name="Land M."/>
            <person name="Hauser L."/>
            <person name="Kyrpides N."/>
            <person name="Ovchinnikova G."/>
            <person name="Liberton M."/>
            <person name="Stoeckel J."/>
            <person name="Banerjee A."/>
            <person name="Singh A."/>
            <person name="Page L."/>
            <person name="Sato H."/>
            <person name="Zhao L."/>
            <person name="Sherman L."/>
            <person name="Pakrasi H."/>
            <person name="Richardson P."/>
        </authorList>
    </citation>
    <scope>NUCLEOTIDE SEQUENCE</scope>
    <source>
        <strain evidence="1">PCC 7425</strain>
    </source>
</reference>
<evidence type="ECO:0000313" key="1">
    <source>
        <dbReference type="EMBL" id="ACL43298.1"/>
    </source>
</evidence>
<name>B8HWZ5_CYAP4</name>
<organism evidence="1">
    <name type="scientific">Cyanothece sp. (strain PCC 7425 / ATCC 29141)</name>
    <dbReference type="NCBI Taxonomy" id="395961"/>
    <lineage>
        <taxon>Bacteria</taxon>
        <taxon>Bacillati</taxon>
        <taxon>Cyanobacteriota</taxon>
        <taxon>Cyanophyceae</taxon>
        <taxon>Gomontiellales</taxon>
        <taxon>Cyanothecaceae</taxon>
        <taxon>Cyanothece</taxon>
    </lineage>
</organism>
<proteinExistence type="predicted"/>
<dbReference type="HOGENOM" id="CLU_3373325_0_0_3"/>
<dbReference type="STRING" id="395961.Cyan7425_0912"/>
<gene>
    <name evidence="1" type="ordered locus">Cyan7425_0912</name>
</gene>
<protein>
    <submittedName>
        <fullName evidence="1">Uncharacterized protein</fullName>
    </submittedName>
</protein>
<dbReference type="KEGG" id="cyn:Cyan7425_0912"/>
<dbReference type="AlphaFoldDB" id="B8HWZ5"/>
<sequence length="34" mass="3668">MNTKASETKKQELMAKVAQKMTNKSALCVPCLAA</sequence>
<dbReference type="EMBL" id="CP001344">
    <property type="protein sequence ID" value="ACL43298.1"/>
    <property type="molecule type" value="Genomic_DNA"/>
</dbReference>
<accession>B8HWZ5</accession>